<dbReference type="Gene3D" id="3.40.50.150">
    <property type="entry name" value="Vaccinia Virus protein VP39"/>
    <property type="match status" value="1"/>
</dbReference>
<dbReference type="SUPFAM" id="SSF53335">
    <property type="entry name" value="S-adenosyl-L-methionine-dependent methyltransferases"/>
    <property type="match status" value="1"/>
</dbReference>
<comment type="caution">
    <text evidence="2">The sequence shown here is derived from an EMBL/GenBank/DDBJ whole genome shotgun (WGS) entry which is preliminary data.</text>
</comment>
<organism evidence="2 3">
    <name type="scientific">Kumtagia ephedrae</name>
    <dbReference type="NCBI Taxonomy" id="2116701"/>
    <lineage>
        <taxon>Bacteria</taxon>
        <taxon>Pseudomonadati</taxon>
        <taxon>Pseudomonadota</taxon>
        <taxon>Alphaproteobacteria</taxon>
        <taxon>Hyphomicrobiales</taxon>
        <taxon>Phyllobacteriaceae</taxon>
        <taxon>Kumtagia</taxon>
    </lineage>
</organism>
<keyword evidence="3" id="KW-1185">Reference proteome</keyword>
<dbReference type="Proteomes" id="UP000241229">
    <property type="component" value="Unassembled WGS sequence"/>
</dbReference>
<evidence type="ECO:0000313" key="2">
    <source>
        <dbReference type="EMBL" id="PSJ65362.1"/>
    </source>
</evidence>
<feature type="region of interest" description="Disordered" evidence="1">
    <location>
        <begin position="1"/>
        <end position="27"/>
    </location>
</feature>
<evidence type="ECO:0000256" key="1">
    <source>
        <dbReference type="SAM" id="MobiDB-lite"/>
    </source>
</evidence>
<accession>A0A2P7SSB3</accession>
<evidence type="ECO:0000313" key="3">
    <source>
        <dbReference type="Proteomes" id="UP000241229"/>
    </source>
</evidence>
<name>A0A2P7SSB3_9HYPH</name>
<dbReference type="InterPro" id="IPR029063">
    <property type="entry name" value="SAM-dependent_MTases_sf"/>
</dbReference>
<evidence type="ECO:0008006" key="4">
    <source>
        <dbReference type="Google" id="ProtNLM"/>
    </source>
</evidence>
<reference evidence="2 3" key="1">
    <citation type="submission" date="2018-03" db="EMBL/GenBank/DDBJ databases">
        <title>The draft genome of Mesorhizobium sp. 6GN-30.</title>
        <authorList>
            <person name="Liu L."/>
            <person name="Li L."/>
            <person name="Wang T."/>
            <person name="Zhang X."/>
            <person name="Liang L."/>
        </authorList>
    </citation>
    <scope>NUCLEOTIDE SEQUENCE [LARGE SCALE GENOMIC DNA]</scope>
    <source>
        <strain evidence="2 3">6GN30</strain>
    </source>
</reference>
<gene>
    <name evidence="2" type="ORF">C7I84_03190</name>
</gene>
<dbReference type="Pfam" id="PF13489">
    <property type="entry name" value="Methyltransf_23"/>
    <property type="match status" value="1"/>
</dbReference>
<dbReference type="RefSeq" id="WP_106770702.1">
    <property type="nucleotide sequence ID" value="NZ_PXYK01000002.1"/>
</dbReference>
<dbReference type="AlphaFoldDB" id="A0A2P7SSB3"/>
<sequence length="290" mass="32862">MGTMKERSSVLQKGRRAPVARSATPCNPQCREDQQERNLEMVTFRCPICGGSEFVDDVGRKMERCTSCRSLKRTRAAALFVEKFVKLTKKSKILHFAPEERFAEYLASRCQDGYEMADVSRDRYQPLAERLGAKLAVLDLCKDAKGLPSDTYDLVIHNHVIEHVPCNWTIVLQQLHRIVKPGGAHLFSFPIYAKGYYREELDPAVSKDVRTKEYGRWNHVRRFGRKDLDRTLGAVFNIEGTEARDNFTVDELLSAGVTSDFQNLFFLRKPKKATAKASKSGPKTRVAAAA</sequence>
<proteinExistence type="predicted"/>
<dbReference type="EMBL" id="PXYK01000002">
    <property type="protein sequence ID" value="PSJ65362.1"/>
    <property type="molecule type" value="Genomic_DNA"/>
</dbReference>
<protein>
    <recommendedName>
        <fullName evidence="4">Methyltransferase type 11 domain-containing protein</fullName>
    </recommendedName>
</protein>
<dbReference type="OrthoDB" id="210346at2"/>
<dbReference type="CDD" id="cd02440">
    <property type="entry name" value="AdoMet_MTases"/>
    <property type="match status" value="1"/>
</dbReference>